<evidence type="ECO:0000313" key="3">
    <source>
        <dbReference type="Proteomes" id="UP000050795"/>
    </source>
</evidence>
<keyword evidence="3" id="KW-1185">Reference proteome</keyword>
<dbReference type="SUPFAM" id="SSF52540">
    <property type="entry name" value="P-loop containing nucleoside triphosphate hydrolases"/>
    <property type="match status" value="1"/>
</dbReference>
<dbReference type="WBParaSite" id="TREG1_30530.1">
    <property type="protein sequence ID" value="TREG1_30530.1"/>
    <property type="gene ID" value="TREG1_30530"/>
</dbReference>
<feature type="region of interest" description="Disordered" evidence="2">
    <location>
        <begin position="1"/>
        <end position="20"/>
    </location>
</feature>
<organism evidence="3 4">
    <name type="scientific">Trichobilharzia regenti</name>
    <name type="common">Nasal bird schistosome</name>
    <dbReference type="NCBI Taxonomy" id="157069"/>
    <lineage>
        <taxon>Eukaryota</taxon>
        <taxon>Metazoa</taxon>
        <taxon>Spiralia</taxon>
        <taxon>Lophotrochozoa</taxon>
        <taxon>Platyhelminthes</taxon>
        <taxon>Trematoda</taxon>
        <taxon>Digenea</taxon>
        <taxon>Strigeidida</taxon>
        <taxon>Schistosomatoidea</taxon>
        <taxon>Schistosomatidae</taxon>
        <taxon>Trichobilharzia</taxon>
    </lineage>
</organism>
<dbReference type="InterPro" id="IPR027417">
    <property type="entry name" value="P-loop_NTPase"/>
</dbReference>
<name>A0A183WJX1_TRIRE</name>
<sequence length="956" mass="109991">MGNRNIQLPQNDNKNENNKGELNVKYARGNKLNADNDSLLQLRQSIFNNDSALILNQNENIYKHYYYRPGLKVDRIISRQDDDDDDDEHNNKDQNGNLSDSQEIHQSRLMAKHVKRATTTTQYKSMNNSPECIDDSFNSKLTSKCVFSKDFNKTTEGTDISANKTDVFKNRLKLSQGDLRQSDHFEPNTSSLLQSNNQLNHCKHDLLNPTEVHTTTTTTTSVSDNSNNNQHNTKISSAEHLTSSTWKTTSDETSKGRFNKSKWIYDEEELAKSNNVNLDFIYENLQKELAILSQKHKELLDMYNNSLGNYKKLKDDIENVQSSGLKLEEANGKFITESVKHKYLQMEIKQLDSEIHRHKSILNTKELEKLQLFKELERIRHQKSIYQRQYQLAVLESNITVQQLHEMSTAYSLIEMSEKSNQVELQKRLNNVQLFEGRFNVVLLLKPTVHESCIQCLSDTEILFQPPVHQETGDKTSNNTVGSKPVICHLSKVISSGLCNPLELYAKYKSLLDLVPNGLKKCFISVGPYNTGKSSTLFGNAELFTKDTEFKDTPNISQLLHCTKFAKNYGFLGLSLVRLLQNVQFSNYTSDSDFDEDNCITGNNIHREFQNSEHSMNKYRKVIHISIVEIPIASSDSEIDGIINQPIKLQNDNTAKSISNNEFTFMHHLKQYSVKSMHDILSLLTIIRKRRHQMKSNAFHRLVIIRVGSDCYHPSLTEKLEKCNNGFLIFLDTTGLKECNSAFQYEPNDESIETLNIIKTWKDIASVAQLFYKEYSPNRNCSTRVSWWLEPFLNEKCSNEMNGDVKSKVSLCTLLIHLPCDKSYSKISMQCLKFGIWVLKLNQRNHSRNESNSYDNNNYAGKKISLTTKSTSPQSYQKCVWKIGSVGYEKPKSNYILINCHNKSYLSNKNSGDNCNTSKYRRNSFKQQNNWLDEEECKPKILRNSTGNIRRNLSIS</sequence>
<reference evidence="4" key="2">
    <citation type="submission" date="2023-11" db="UniProtKB">
        <authorList>
            <consortium name="WormBaseParasite"/>
        </authorList>
    </citation>
    <scope>IDENTIFICATION</scope>
</reference>
<reference evidence="3" key="1">
    <citation type="submission" date="2022-06" db="EMBL/GenBank/DDBJ databases">
        <authorList>
            <person name="Berger JAMES D."/>
            <person name="Berger JAMES D."/>
        </authorList>
    </citation>
    <scope>NUCLEOTIDE SEQUENCE [LARGE SCALE GENOMIC DNA]</scope>
</reference>
<accession>A0A183WJX1</accession>
<keyword evidence="1" id="KW-0175">Coiled coil</keyword>
<dbReference type="OrthoDB" id="6250985at2759"/>
<evidence type="ECO:0000256" key="1">
    <source>
        <dbReference type="SAM" id="Coils"/>
    </source>
</evidence>
<evidence type="ECO:0000256" key="2">
    <source>
        <dbReference type="SAM" id="MobiDB-lite"/>
    </source>
</evidence>
<feature type="region of interest" description="Disordered" evidence="2">
    <location>
        <begin position="80"/>
        <end position="104"/>
    </location>
</feature>
<evidence type="ECO:0000313" key="4">
    <source>
        <dbReference type="WBParaSite" id="TREG1_30530.1"/>
    </source>
</evidence>
<proteinExistence type="predicted"/>
<protein>
    <submittedName>
        <fullName evidence="4">Kinesin motor domain-containing protein</fullName>
    </submittedName>
</protein>
<feature type="coiled-coil region" evidence="1">
    <location>
        <begin position="282"/>
        <end position="330"/>
    </location>
</feature>
<feature type="compositionally biased region" description="Polar residues" evidence="2">
    <location>
        <begin position="1"/>
        <end position="12"/>
    </location>
</feature>
<dbReference type="AlphaFoldDB" id="A0A183WJX1"/>
<dbReference type="Proteomes" id="UP000050795">
    <property type="component" value="Unassembled WGS sequence"/>
</dbReference>